<evidence type="ECO:0000313" key="2">
    <source>
        <dbReference type="Proteomes" id="UP000308600"/>
    </source>
</evidence>
<dbReference type="EMBL" id="ML208259">
    <property type="protein sequence ID" value="TFK77210.1"/>
    <property type="molecule type" value="Genomic_DNA"/>
</dbReference>
<sequence length="545" mass="59066">MLTVQRCLLALSLASFLGLGRAAFASSFAGSTSTAIFPPPGASVGAEAAFFPDAAEVGFAGPTPTGDEAEAIQTAPVIAENNNIFPLIKPTTADKQPNFDITQHWGNLSPWQSQQSFGLQNATPVIPSGCMLNQVHLVHRHGARYPTSGEPASVFPAELQAAVQARNVSASGPLTFLNTWTFKLGAELLTPFGRSQLFNLGIGFRVKYGDLLKDFHDLPVFRTTSEERMVDSALHFAAGFFGVQQFQEDYHQLIIIEADGFNNTLNPPGVCTNANTAFDFGQSQAQVWGQIYLQTALKRLQPFISGFTFQLSDMFAMQQLCAYETVALGFSAFCDLFTEEEWKGFEYFSDLAFWYGNGPGNPSTSAQGIGYVQELVSRLTQTTLTQFNSTTNGTLDGNPITFPLNQAIYVDATHDTVLSTIFPAMNFTSFTAGGPLPLTHIPVQQTYISSQIVPFGSNLVGQVLSCSSSNTPTHIRWIINDAVVPLTGVNGCKADPNGLCDFNTFIAAMKQRIQEVDFSFDCFANITVPNPDQITTGQLPANLKQ</sequence>
<dbReference type="Proteomes" id="UP000308600">
    <property type="component" value="Unassembled WGS sequence"/>
</dbReference>
<reference evidence="1 2" key="1">
    <citation type="journal article" date="2019" name="Nat. Ecol. Evol.">
        <title>Megaphylogeny resolves global patterns of mushroom evolution.</title>
        <authorList>
            <person name="Varga T."/>
            <person name="Krizsan K."/>
            <person name="Foldi C."/>
            <person name="Dima B."/>
            <person name="Sanchez-Garcia M."/>
            <person name="Sanchez-Ramirez S."/>
            <person name="Szollosi G.J."/>
            <person name="Szarkandi J.G."/>
            <person name="Papp V."/>
            <person name="Albert L."/>
            <person name="Andreopoulos W."/>
            <person name="Angelini C."/>
            <person name="Antonin V."/>
            <person name="Barry K.W."/>
            <person name="Bougher N.L."/>
            <person name="Buchanan P."/>
            <person name="Buyck B."/>
            <person name="Bense V."/>
            <person name="Catcheside P."/>
            <person name="Chovatia M."/>
            <person name="Cooper J."/>
            <person name="Damon W."/>
            <person name="Desjardin D."/>
            <person name="Finy P."/>
            <person name="Geml J."/>
            <person name="Haridas S."/>
            <person name="Hughes K."/>
            <person name="Justo A."/>
            <person name="Karasinski D."/>
            <person name="Kautmanova I."/>
            <person name="Kiss B."/>
            <person name="Kocsube S."/>
            <person name="Kotiranta H."/>
            <person name="LaButti K.M."/>
            <person name="Lechner B.E."/>
            <person name="Liimatainen K."/>
            <person name="Lipzen A."/>
            <person name="Lukacs Z."/>
            <person name="Mihaltcheva S."/>
            <person name="Morgado L.N."/>
            <person name="Niskanen T."/>
            <person name="Noordeloos M.E."/>
            <person name="Ohm R.A."/>
            <person name="Ortiz-Santana B."/>
            <person name="Ovrebo C."/>
            <person name="Racz N."/>
            <person name="Riley R."/>
            <person name="Savchenko A."/>
            <person name="Shiryaev A."/>
            <person name="Soop K."/>
            <person name="Spirin V."/>
            <person name="Szebenyi C."/>
            <person name="Tomsovsky M."/>
            <person name="Tulloss R.E."/>
            <person name="Uehling J."/>
            <person name="Grigoriev I.V."/>
            <person name="Vagvolgyi C."/>
            <person name="Papp T."/>
            <person name="Martin F.M."/>
            <person name="Miettinen O."/>
            <person name="Hibbett D.S."/>
            <person name="Nagy L.G."/>
        </authorList>
    </citation>
    <scope>NUCLEOTIDE SEQUENCE [LARGE SCALE GENOMIC DNA]</scope>
    <source>
        <strain evidence="1 2">NL-1719</strain>
    </source>
</reference>
<organism evidence="1 2">
    <name type="scientific">Pluteus cervinus</name>
    <dbReference type="NCBI Taxonomy" id="181527"/>
    <lineage>
        <taxon>Eukaryota</taxon>
        <taxon>Fungi</taxon>
        <taxon>Dikarya</taxon>
        <taxon>Basidiomycota</taxon>
        <taxon>Agaricomycotina</taxon>
        <taxon>Agaricomycetes</taxon>
        <taxon>Agaricomycetidae</taxon>
        <taxon>Agaricales</taxon>
        <taxon>Pluteineae</taxon>
        <taxon>Pluteaceae</taxon>
        <taxon>Pluteus</taxon>
    </lineage>
</organism>
<accession>A0ACD3BH47</accession>
<name>A0ACD3BH47_9AGAR</name>
<keyword evidence="2" id="KW-1185">Reference proteome</keyword>
<gene>
    <name evidence="1" type="ORF">BDN72DRAFT_784123</name>
</gene>
<protein>
    <submittedName>
        <fullName evidence="1">Phosphoglycerate mutase-like protein</fullName>
    </submittedName>
</protein>
<evidence type="ECO:0000313" key="1">
    <source>
        <dbReference type="EMBL" id="TFK77210.1"/>
    </source>
</evidence>
<proteinExistence type="predicted"/>